<dbReference type="AlphaFoldDB" id="A0A127VG21"/>
<evidence type="ECO:0000256" key="3">
    <source>
        <dbReference type="ARBA" id="ARBA00022452"/>
    </source>
</evidence>
<dbReference type="Gene3D" id="2.60.40.1120">
    <property type="entry name" value="Carboxypeptidase-like, regulatory domain"/>
    <property type="match status" value="1"/>
</dbReference>
<dbReference type="Gene3D" id="2.170.130.10">
    <property type="entry name" value="TonB-dependent receptor, plug domain"/>
    <property type="match status" value="1"/>
</dbReference>
<dbReference type="Pfam" id="PF07715">
    <property type="entry name" value="Plug"/>
    <property type="match status" value="1"/>
</dbReference>
<keyword evidence="6 7" id="KW-0998">Cell outer membrane</keyword>
<dbReference type="OrthoDB" id="9768177at2"/>
<keyword evidence="10" id="KW-0675">Receptor</keyword>
<dbReference type="InterPro" id="IPR037066">
    <property type="entry name" value="Plug_dom_sf"/>
</dbReference>
<dbReference type="Gene3D" id="2.40.170.20">
    <property type="entry name" value="TonB-dependent receptor, beta-barrel domain"/>
    <property type="match status" value="1"/>
</dbReference>
<feature type="chain" id="PRO_5007280572" evidence="8">
    <location>
        <begin position="32"/>
        <end position="1050"/>
    </location>
</feature>
<keyword evidence="4 7" id="KW-0812">Transmembrane</keyword>
<dbReference type="InterPro" id="IPR012910">
    <property type="entry name" value="Plug_dom"/>
</dbReference>
<dbReference type="PATRIC" id="fig|188932.3.peg.3538"/>
<evidence type="ECO:0000256" key="6">
    <source>
        <dbReference type="ARBA" id="ARBA00023237"/>
    </source>
</evidence>
<evidence type="ECO:0000313" key="11">
    <source>
        <dbReference type="Proteomes" id="UP000071561"/>
    </source>
</evidence>
<dbReference type="NCBIfam" id="TIGR04056">
    <property type="entry name" value="OMP_RagA_SusC"/>
    <property type="match status" value="1"/>
</dbReference>
<gene>
    <name evidence="10" type="ORF">AY601_3400</name>
</gene>
<evidence type="ECO:0000259" key="9">
    <source>
        <dbReference type="Pfam" id="PF07715"/>
    </source>
</evidence>
<evidence type="ECO:0000256" key="8">
    <source>
        <dbReference type="SAM" id="SignalP"/>
    </source>
</evidence>
<dbReference type="InterPro" id="IPR023996">
    <property type="entry name" value="TonB-dep_OMP_SusC/RagA"/>
</dbReference>
<keyword evidence="11" id="KW-1185">Reference proteome</keyword>
<feature type="signal peptide" evidence="8">
    <location>
        <begin position="1"/>
        <end position="31"/>
    </location>
</feature>
<dbReference type="InterPro" id="IPR036942">
    <property type="entry name" value="Beta-barrel_TonB_sf"/>
</dbReference>
<keyword evidence="2 7" id="KW-0813">Transport</keyword>
<accession>A0A127VG21</accession>
<dbReference type="Proteomes" id="UP000071561">
    <property type="component" value="Chromosome"/>
</dbReference>
<reference evidence="10 11" key="1">
    <citation type="submission" date="2016-03" db="EMBL/GenBank/DDBJ databases">
        <title>Complete genome sequence of Pedobacter cryoconitis PAMC 27485.</title>
        <authorList>
            <person name="Lee J."/>
            <person name="Kim O.-S."/>
        </authorList>
    </citation>
    <scope>NUCLEOTIDE SEQUENCE [LARGE SCALE GENOMIC DNA]</scope>
    <source>
        <strain evidence="10 11">PAMC 27485</strain>
    </source>
</reference>
<keyword evidence="3 7" id="KW-1134">Transmembrane beta strand</keyword>
<dbReference type="InterPro" id="IPR039426">
    <property type="entry name" value="TonB-dep_rcpt-like"/>
</dbReference>
<dbReference type="RefSeq" id="WP_084359323.1">
    <property type="nucleotide sequence ID" value="NZ_CP014504.1"/>
</dbReference>
<sequence length="1050" mass="116319" precursor="true">MRKKILFISFSRIKIHLLLSFLLFTAMNSFAQNITVKGQVLDEETKTPIPAVNILIKGTTLRSATNANGIYTLSGINPDAILVFSYIGYIPQEISLRGQTQLNVILKFDNGNLKEVVVTALGIKKEKKAIGYAVQEVKGETLEKVKSPTAIGALAGKVAGLNISNTTDLFQKPAISLRGQTPLIVIDGIPDPTADPYKINADDIESITVLKGTAAGALYGSIGVNGAIMYTTKRGKKGKTSVEINSSTMFQTGYTVVPKVQTQYGGGNNGKYAYVDGSGGGTEGGGWIWGPKLDQKDPGTPSGYYETPQYNSPTDPLTGKLVPLPWISRGKDNIKNFFRTGMLSSNSVTVSTGGENGSFRVSAANIYQKGTMPNTGVNNSSFSVAGNYNLTPKLTMDGRLTYNREFSNNYPSTGYGPTNILYNLLLWIGPDLDIRDLKNYWLKGKEGMQQRNYNLSWYNNPYFITNEQLNGYRKDNSFGNFSLNYQIARDFSAKIRSGFNQYGTDEDSRYPYSYIGYGTLSKGDYTYTKSSHFDITTDLILSYKHKFNDNFNLSVIGGAANSYNNTKGIATTTDGLNIPGFYNLANSTNPLKGSNYLQERQINSLYTMADLEMYRFLYLSFTGRRDQTSTLPVNNSAYFYPSGSISAVLSDALKLPETISFLKVRTSVAKVNSGSITTDPNNFYAQIQTYNIGNKWNGTSSLNWPDSYKMPGLIPNTVLSWESGVALGLFKNRLNVDVTYFQNKEYNNFQLVPISETSGYSSLLQNANVYQRKGWEFMISGTPVKTSSFEWESSFNFSNSHRWLKEATLSQDGYIGNLKAGERADKIFTSLYQTTPDGKIIYDTNGMPLNDPYQRSIGYADANWIYGWQNTFKYKNISLSIAVDGRIGGSIYSTTNYKMWWGGTAPGTVNQYRDDANAGKSTYVGKGVVVTSGKATYDNHGNITSDDRQYAPNTTPVNYIAYNTGTGSSSENNYFYYSGTYLKMREIALTYTLPQKWIKKQKVFQAASVSFIGNNLFILAKIPNVDPDAESDNLQTPSMRSIGFNFNFKF</sequence>
<comment type="similarity">
    <text evidence="7">Belongs to the TonB-dependent receptor family.</text>
</comment>
<evidence type="ECO:0000256" key="4">
    <source>
        <dbReference type="ARBA" id="ARBA00022692"/>
    </source>
</evidence>
<dbReference type="InterPro" id="IPR008969">
    <property type="entry name" value="CarboxyPept-like_regulatory"/>
</dbReference>
<evidence type="ECO:0000256" key="7">
    <source>
        <dbReference type="PROSITE-ProRule" id="PRU01360"/>
    </source>
</evidence>
<keyword evidence="5 7" id="KW-0472">Membrane</keyword>
<evidence type="ECO:0000256" key="2">
    <source>
        <dbReference type="ARBA" id="ARBA00022448"/>
    </source>
</evidence>
<dbReference type="SUPFAM" id="SSF49464">
    <property type="entry name" value="Carboxypeptidase regulatory domain-like"/>
    <property type="match status" value="1"/>
</dbReference>
<evidence type="ECO:0000256" key="5">
    <source>
        <dbReference type="ARBA" id="ARBA00023136"/>
    </source>
</evidence>
<feature type="domain" description="TonB-dependent receptor plug" evidence="9">
    <location>
        <begin position="127"/>
        <end position="227"/>
    </location>
</feature>
<proteinExistence type="inferred from homology"/>
<evidence type="ECO:0000256" key="1">
    <source>
        <dbReference type="ARBA" id="ARBA00004571"/>
    </source>
</evidence>
<comment type="subcellular location">
    <subcellularLocation>
        <location evidence="1 7">Cell outer membrane</location>
        <topology evidence="1 7">Multi-pass membrane protein</topology>
    </subcellularLocation>
</comment>
<dbReference type="PROSITE" id="PS52016">
    <property type="entry name" value="TONB_DEPENDENT_REC_3"/>
    <property type="match status" value="1"/>
</dbReference>
<name>A0A127VG21_9SPHI</name>
<dbReference type="KEGG" id="pcm:AY601_3400"/>
<dbReference type="EMBL" id="CP014504">
    <property type="protein sequence ID" value="AMQ00266.1"/>
    <property type="molecule type" value="Genomic_DNA"/>
</dbReference>
<organism evidence="10 11">
    <name type="scientific">Pedobacter cryoconitis</name>
    <dbReference type="NCBI Taxonomy" id="188932"/>
    <lineage>
        <taxon>Bacteria</taxon>
        <taxon>Pseudomonadati</taxon>
        <taxon>Bacteroidota</taxon>
        <taxon>Sphingobacteriia</taxon>
        <taxon>Sphingobacteriales</taxon>
        <taxon>Sphingobacteriaceae</taxon>
        <taxon>Pedobacter</taxon>
    </lineage>
</organism>
<evidence type="ECO:0000313" key="10">
    <source>
        <dbReference type="EMBL" id="AMQ00266.1"/>
    </source>
</evidence>
<protein>
    <submittedName>
        <fullName evidence="10">TonB-dependent receptor</fullName>
    </submittedName>
</protein>
<dbReference type="Pfam" id="PF13715">
    <property type="entry name" value="CarbopepD_reg_2"/>
    <property type="match status" value="1"/>
</dbReference>
<dbReference type="GO" id="GO:0009279">
    <property type="term" value="C:cell outer membrane"/>
    <property type="evidence" value="ECO:0007669"/>
    <property type="project" value="UniProtKB-SubCell"/>
</dbReference>
<dbReference type="SUPFAM" id="SSF56935">
    <property type="entry name" value="Porins"/>
    <property type="match status" value="1"/>
</dbReference>
<keyword evidence="8" id="KW-0732">Signal</keyword>